<dbReference type="InterPro" id="IPR051711">
    <property type="entry name" value="Stress_Response_Reg"/>
</dbReference>
<keyword evidence="2" id="KW-0479">Metal-binding</keyword>
<keyword evidence="4" id="KW-0238">DNA-binding</keyword>
<dbReference type="AlphaFoldDB" id="A0A1L9T7T8"/>
<keyword evidence="3" id="KW-0805">Transcription regulation</keyword>
<dbReference type="GO" id="GO:0045944">
    <property type="term" value="P:positive regulation of transcription by RNA polymerase II"/>
    <property type="evidence" value="ECO:0007669"/>
    <property type="project" value="TreeGrafter"/>
</dbReference>
<evidence type="ECO:0000259" key="8">
    <source>
        <dbReference type="PROSITE" id="PS50048"/>
    </source>
</evidence>
<evidence type="ECO:0000256" key="4">
    <source>
        <dbReference type="ARBA" id="ARBA00023125"/>
    </source>
</evidence>
<proteinExistence type="predicted"/>
<feature type="region of interest" description="Disordered" evidence="7">
    <location>
        <begin position="62"/>
        <end position="123"/>
    </location>
</feature>
<evidence type="ECO:0000256" key="2">
    <source>
        <dbReference type="ARBA" id="ARBA00022723"/>
    </source>
</evidence>
<dbReference type="VEuPathDB" id="FungiDB:ASPSYDRAFT_135130"/>
<dbReference type="GO" id="GO:0008270">
    <property type="term" value="F:zinc ion binding"/>
    <property type="evidence" value="ECO:0007669"/>
    <property type="project" value="InterPro"/>
</dbReference>
<sequence>MQANARKKRTSNACIACRHSKIKCSGDEPCGNCQRRGIKCEFNDGINRVLVSETYLRQLEARAGDRPASGATQPSPTTPLQSSASAGGRVGFASGSSAELTPFPNISGAGPSPAPTPSDAPSIWTSPFSLPSTTIKNTKGNKRSWIWLAPSSMWSFTTRLTILMTEKLYSRYPDSAPTLVEKEVYPLRWDRCSSKDAPDITGLPSLDHALYLFATVKFHLGQNYRFFDEDQFIQNVREFYQGDPVRMATEHQLWYIQYLLVLSFGTAFLCRTRSDKPPGAEFFVRAMSLMPDHASLWKDSLLAIEVLALAGLYFYSIDQRESAYIYLGQAIRIAQYEGLHTQLSEEQLGADVVARCRNLWWTLYIMDRHFSYSVGLPMSMQDRDISTPIEPCSTSHQDVALSLQAKLSHLLSSILTTVYKTEKSQLDAFLDTTKQILQQLTGYAEEVERIIHAAFRNSVDSMPRGTRHITLLYHQCVIVATRPLLLSAFMERLSKLDTDSDDAAETLDLTRTLIMTGIKSASKTLQIISQNDSLLEVFLLYNLEFTYAAAMHLAMASALFPEAFDGRAAAQEAHSILDQMISNGNKVAKVRKEELLHLEGLFHEVAARAESNGLQPLSLATALHSEEIQQHRDDIRASTDVQQHNWRADQFSDAIIPDADGNAVYDPAMYHGDALMPSAELLNDIGISSTEFLAIIDQIGNPDTGYSLLDLG</sequence>
<dbReference type="PROSITE" id="PS00463">
    <property type="entry name" value="ZN2_CY6_FUNGAL_1"/>
    <property type="match status" value="1"/>
</dbReference>
<dbReference type="PROSITE" id="PS50048">
    <property type="entry name" value="ZN2_CY6_FUNGAL_2"/>
    <property type="match status" value="1"/>
</dbReference>
<dbReference type="RefSeq" id="XP_040699294.1">
    <property type="nucleotide sequence ID" value="XM_040840714.1"/>
</dbReference>
<protein>
    <recommendedName>
        <fullName evidence="8">Zn(2)-C6 fungal-type domain-containing protein</fullName>
    </recommendedName>
</protein>
<dbReference type="Pfam" id="PF00172">
    <property type="entry name" value="Zn_clus"/>
    <property type="match status" value="1"/>
</dbReference>
<dbReference type="SMART" id="SM00066">
    <property type="entry name" value="GAL4"/>
    <property type="match status" value="1"/>
</dbReference>
<dbReference type="EMBL" id="KV878592">
    <property type="protein sequence ID" value="OJJ55488.1"/>
    <property type="molecule type" value="Genomic_DNA"/>
</dbReference>
<dbReference type="GO" id="GO:0043565">
    <property type="term" value="F:sequence-specific DNA binding"/>
    <property type="evidence" value="ECO:0007669"/>
    <property type="project" value="TreeGrafter"/>
</dbReference>
<dbReference type="GeneID" id="63756787"/>
<feature type="domain" description="Zn(2)-C6 fungal-type" evidence="8">
    <location>
        <begin position="13"/>
        <end position="42"/>
    </location>
</feature>
<evidence type="ECO:0000256" key="5">
    <source>
        <dbReference type="ARBA" id="ARBA00023163"/>
    </source>
</evidence>
<dbReference type="STRING" id="1036612.A0A1L9T7T8"/>
<accession>A0A1L9T7T8</accession>
<dbReference type="InterPro" id="IPR001138">
    <property type="entry name" value="Zn2Cys6_DnaBD"/>
</dbReference>
<dbReference type="Proteomes" id="UP000184356">
    <property type="component" value="Unassembled WGS sequence"/>
</dbReference>
<keyword evidence="10" id="KW-1185">Reference proteome</keyword>
<dbReference type="OrthoDB" id="3548654at2759"/>
<dbReference type="GO" id="GO:0006351">
    <property type="term" value="P:DNA-templated transcription"/>
    <property type="evidence" value="ECO:0007669"/>
    <property type="project" value="InterPro"/>
</dbReference>
<dbReference type="GO" id="GO:0000981">
    <property type="term" value="F:DNA-binding transcription factor activity, RNA polymerase II-specific"/>
    <property type="evidence" value="ECO:0007669"/>
    <property type="project" value="InterPro"/>
</dbReference>
<keyword evidence="5" id="KW-0804">Transcription</keyword>
<dbReference type="Pfam" id="PF04082">
    <property type="entry name" value="Fungal_trans"/>
    <property type="match status" value="1"/>
</dbReference>
<dbReference type="SUPFAM" id="SSF57701">
    <property type="entry name" value="Zn2/Cys6 DNA-binding domain"/>
    <property type="match status" value="1"/>
</dbReference>
<dbReference type="CDD" id="cd12148">
    <property type="entry name" value="fungal_TF_MHR"/>
    <property type="match status" value="1"/>
</dbReference>
<dbReference type="InterPro" id="IPR036864">
    <property type="entry name" value="Zn2-C6_fun-type_DNA-bd_sf"/>
</dbReference>
<dbReference type="Gene3D" id="4.10.240.10">
    <property type="entry name" value="Zn(2)-C6 fungal-type DNA-binding domain"/>
    <property type="match status" value="1"/>
</dbReference>
<evidence type="ECO:0000256" key="1">
    <source>
        <dbReference type="ARBA" id="ARBA00004123"/>
    </source>
</evidence>
<evidence type="ECO:0000313" key="9">
    <source>
        <dbReference type="EMBL" id="OJJ55488.1"/>
    </source>
</evidence>
<gene>
    <name evidence="9" type="ORF">ASPSYDRAFT_135130</name>
</gene>
<organism evidence="9 10">
    <name type="scientific">Aspergillus sydowii CBS 593.65</name>
    <dbReference type="NCBI Taxonomy" id="1036612"/>
    <lineage>
        <taxon>Eukaryota</taxon>
        <taxon>Fungi</taxon>
        <taxon>Dikarya</taxon>
        <taxon>Ascomycota</taxon>
        <taxon>Pezizomycotina</taxon>
        <taxon>Eurotiomycetes</taxon>
        <taxon>Eurotiomycetidae</taxon>
        <taxon>Eurotiales</taxon>
        <taxon>Aspergillaceae</taxon>
        <taxon>Aspergillus</taxon>
        <taxon>Aspergillus subgen. Nidulantes</taxon>
    </lineage>
</organism>
<comment type="subcellular location">
    <subcellularLocation>
        <location evidence="1">Nucleus</location>
    </subcellularLocation>
</comment>
<evidence type="ECO:0000256" key="6">
    <source>
        <dbReference type="ARBA" id="ARBA00023242"/>
    </source>
</evidence>
<dbReference type="PANTHER" id="PTHR47540:SF6">
    <property type="entry name" value="ZN(II)2CYS6 TRANSCRIPTION FACTOR (EUROFUNG)"/>
    <property type="match status" value="1"/>
</dbReference>
<feature type="compositionally biased region" description="Polar residues" evidence="7">
    <location>
        <begin position="70"/>
        <end position="85"/>
    </location>
</feature>
<evidence type="ECO:0000313" key="10">
    <source>
        <dbReference type="Proteomes" id="UP000184356"/>
    </source>
</evidence>
<keyword evidence="6" id="KW-0539">Nucleus</keyword>
<evidence type="ECO:0000256" key="3">
    <source>
        <dbReference type="ARBA" id="ARBA00023015"/>
    </source>
</evidence>
<dbReference type="InterPro" id="IPR007219">
    <property type="entry name" value="XnlR_reg_dom"/>
</dbReference>
<name>A0A1L9T7T8_9EURO</name>
<evidence type="ECO:0000256" key="7">
    <source>
        <dbReference type="SAM" id="MobiDB-lite"/>
    </source>
</evidence>
<dbReference type="GO" id="GO:0005634">
    <property type="term" value="C:nucleus"/>
    <property type="evidence" value="ECO:0007669"/>
    <property type="project" value="UniProtKB-SubCell"/>
</dbReference>
<dbReference type="PANTHER" id="PTHR47540">
    <property type="entry name" value="THIAMINE REPRESSIBLE GENES REGULATORY PROTEIN THI5"/>
    <property type="match status" value="1"/>
</dbReference>
<reference evidence="10" key="1">
    <citation type="journal article" date="2017" name="Genome Biol.">
        <title>Comparative genomics reveals high biological diversity and specific adaptations in the industrially and medically important fungal genus Aspergillus.</title>
        <authorList>
            <person name="de Vries R.P."/>
            <person name="Riley R."/>
            <person name="Wiebenga A."/>
            <person name="Aguilar-Osorio G."/>
            <person name="Amillis S."/>
            <person name="Uchima C.A."/>
            <person name="Anderluh G."/>
            <person name="Asadollahi M."/>
            <person name="Askin M."/>
            <person name="Barry K."/>
            <person name="Battaglia E."/>
            <person name="Bayram O."/>
            <person name="Benocci T."/>
            <person name="Braus-Stromeyer S.A."/>
            <person name="Caldana C."/>
            <person name="Canovas D."/>
            <person name="Cerqueira G.C."/>
            <person name="Chen F."/>
            <person name="Chen W."/>
            <person name="Choi C."/>
            <person name="Clum A."/>
            <person name="Dos Santos R.A."/>
            <person name="Damasio A.R."/>
            <person name="Diallinas G."/>
            <person name="Emri T."/>
            <person name="Fekete E."/>
            <person name="Flipphi M."/>
            <person name="Freyberg S."/>
            <person name="Gallo A."/>
            <person name="Gournas C."/>
            <person name="Habgood R."/>
            <person name="Hainaut M."/>
            <person name="Harispe M.L."/>
            <person name="Henrissat B."/>
            <person name="Hilden K.S."/>
            <person name="Hope R."/>
            <person name="Hossain A."/>
            <person name="Karabika E."/>
            <person name="Karaffa L."/>
            <person name="Karanyi Z."/>
            <person name="Krasevec N."/>
            <person name="Kuo A."/>
            <person name="Kusch H."/>
            <person name="LaButti K."/>
            <person name="Lagendijk E.L."/>
            <person name="Lapidus A."/>
            <person name="Levasseur A."/>
            <person name="Lindquist E."/>
            <person name="Lipzen A."/>
            <person name="Logrieco A.F."/>
            <person name="MacCabe A."/>
            <person name="Maekelae M.R."/>
            <person name="Malavazi I."/>
            <person name="Melin P."/>
            <person name="Meyer V."/>
            <person name="Mielnichuk N."/>
            <person name="Miskei M."/>
            <person name="Molnar A.P."/>
            <person name="Mule G."/>
            <person name="Ngan C.Y."/>
            <person name="Orejas M."/>
            <person name="Orosz E."/>
            <person name="Ouedraogo J.P."/>
            <person name="Overkamp K.M."/>
            <person name="Park H.-S."/>
            <person name="Perrone G."/>
            <person name="Piumi F."/>
            <person name="Punt P.J."/>
            <person name="Ram A.F."/>
            <person name="Ramon A."/>
            <person name="Rauscher S."/>
            <person name="Record E."/>
            <person name="Riano-Pachon D.M."/>
            <person name="Robert V."/>
            <person name="Roehrig J."/>
            <person name="Ruller R."/>
            <person name="Salamov A."/>
            <person name="Salih N.S."/>
            <person name="Samson R.A."/>
            <person name="Sandor E."/>
            <person name="Sanguinetti M."/>
            <person name="Schuetze T."/>
            <person name="Sepcic K."/>
            <person name="Shelest E."/>
            <person name="Sherlock G."/>
            <person name="Sophianopoulou V."/>
            <person name="Squina F.M."/>
            <person name="Sun H."/>
            <person name="Susca A."/>
            <person name="Todd R.B."/>
            <person name="Tsang A."/>
            <person name="Unkles S.E."/>
            <person name="van de Wiele N."/>
            <person name="van Rossen-Uffink D."/>
            <person name="Oliveira J.V."/>
            <person name="Vesth T.C."/>
            <person name="Visser J."/>
            <person name="Yu J.-H."/>
            <person name="Zhou M."/>
            <person name="Andersen M.R."/>
            <person name="Archer D.B."/>
            <person name="Baker S.E."/>
            <person name="Benoit I."/>
            <person name="Brakhage A.A."/>
            <person name="Braus G.H."/>
            <person name="Fischer R."/>
            <person name="Frisvad J.C."/>
            <person name="Goldman G.H."/>
            <person name="Houbraken J."/>
            <person name="Oakley B."/>
            <person name="Pocsi I."/>
            <person name="Scazzocchio C."/>
            <person name="Seiboth B."/>
            <person name="vanKuyk P.A."/>
            <person name="Wortman J."/>
            <person name="Dyer P.S."/>
            <person name="Grigoriev I.V."/>
        </authorList>
    </citation>
    <scope>NUCLEOTIDE SEQUENCE [LARGE SCALE GENOMIC DNA]</scope>
    <source>
        <strain evidence="10">CBS 593.65</strain>
    </source>
</reference>
<dbReference type="CDD" id="cd00067">
    <property type="entry name" value="GAL4"/>
    <property type="match status" value="1"/>
</dbReference>
<dbReference type="SMART" id="SM00906">
    <property type="entry name" value="Fungal_trans"/>
    <property type="match status" value="1"/>
</dbReference>